<organism evidence="1 2">
    <name type="scientific">Arctium lappa</name>
    <name type="common">Greater burdock</name>
    <name type="synonym">Lappa major</name>
    <dbReference type="NCBI Taxonomy" id="4217"/>
    <lineage>
        <taxon>Eukaryota</taxon>
        <taxon>Viridiplantae</taxon>
        <taxon>Streptophyta</taxon>
        <taxon>Embryophyta</taxon>
        <taxon>Tracheophyta</taxon>
        <taxon>Spermatophyta</taxon>
        <taxon>Magnoliopsida</taxon>
        <taxon>eudicotyledons</taxon>
        <taxon>Gunneridae</taxon>
        <taxon>Pentapetalae</taxon>
        <taxon>asterids</taxon>
        <taxon>campanulids</taxon>
        <taxon>Asterales</taxon>
        <taxon>Asteraceae</taxon>
        <taxon>Carduoideae</taxon>
        <taxon>Cardueae</taxon>
        <taxon>Arctiinae</taxon>
        <taxon>Arctium</taxon>
    </lineage>
</organism>
<reference evidence="2" key="1">
    <citation type="journal article" date="2022" name="Mol. Ecol. Resour.">
        <title>The genomes of chicory, endive, great burdock and yacon provide insights into Asteraceae palaeo-polyploidization history and plant inulin production.</title>
        <authorList>
            <person name="Fan W."/>
            <person name="Wang S."/>
            <person name="Wang H."/>
            <person name="Wang A."/>
            <person name="Jiang F."/>
            <person name="Liu H."/>
            <person name="Zhao H."/>
            <person name="Xu D."/>
            <person name="Zhang Y."/>
        </authorList>
    </citation>
    <scope>NUCLEOTIDE SEQUENCE [LARGE SCALE GENOMIC DNA]</scope>
    <source>
        <strain evidence="2">cv. Niubang</strain>
    </source>
</reference>
<proteinExistence type="predicted"/>
<evidence type="ECO:0000313" key="2">
    <source>
        <dbReference type="Proteomes" id="UP001055879"/>
    </source>
</evidence>
<gene>
    <name evidence="1" type="ORF">L6452_30864</name>
</gene>
<protein>
    <submittedName>
        <fullName evidence="1">Uncharacterized protein</fullName>
    </submittedName>
</protein>
<name>A0ACB8ZJP6_ARCLA</name>
<comment type="caution">
    <text evidence="1">The sequence shown here is derived from an EMBL/GenBank/DDBJ whole genome shotgun (WGS) entry which is preliminary data.</text>
</comment>
<keyword evidence="2" id="KW-1185">Reference proteome</keyword>
<dbReference type="EMBL" id="CM042056">
    <property type="protein sequence ID" value="KAI3697767.1"/>
    <property type="molecule type" value="Genomic_DNA"/>
</dbReference>
<evidence type="ECO:0000313" key="1">
    <source>
        <dbReference type="EMBL" id="KAI3697767.1"/>
    </source>
</evidence>
<accession>A0ACB8ZJP6</accession>
<sequence>MEPGCYNNGVAAVVATNGGGGLLSPSPAPMPTVNAPPPFSVKTYDMVDDPSTDMVISWGATNNNFIVQDPPEFHGYDVFD</sequence>
<reference evidence="1 2" key="2">
    <citation type="journal article" date="2022" name="Mol. Ecol. Resour.">
        <title>The genomes of chicory, endive, great burdock and yacon provide insights into Asteraceae paleo-polyploidization history and plant inulin production.</title>
        <authorList>
            <person name="Fan W."/>
            <person name="Wang S."/>
            <person name="Wang H."/>
            <person name="Wang A."/>
            <person name="Jiang F."/>
            <person name="Liu H."/>
            <person name="Zhao H."/>
            <person name="Xu D."/>
            <person name="Zhang Y."/>
        </authorList>
    </citation>
    <scope>NUCLEOTIDE SEQUENCE [LARGE SCALE GENOMIC DNA]</scope>
    <source>
        <strain evidence="2">cv. Niubang</strain>
    </source>
</reference>
<dbReference type="Proteomes" id="UP001055879">
    <property type="component" value="Linkage Group LG10"/>
</dbReference>